<feature type="domain" description="DYW" evidence="4">
    <location>
        <begin position="290"/>
        <end position="382"/>
    </location>
</feature>
<dbReference type="PANTHER" id="PTHR47926:SF520">
    <property type="entry name" value="DYW DOMAIN-CONTAINING PROTEIN"/>
    <property type="match status" value="1"/>
</dbReference>
<evidence type="ECO:0000256" key="3">
    <source>
        <dbReference type="PROSITE-ProRule" id="PRU00708"/>
    </source>
</evidence>
<keyword evidence="2" id="KW-0677">Repeat</keyword>
<evidence type="ECO:0000313" key="5">
    <source>
        <dbReference type="EMBL" id="MBW91622.1"/>
    </source>
</evidence>
<dbReference type="GO" id="GO:0008270">
    <property type="term" value="F:zinc ion binding"/>
    <property type="evidence" value="ECO:0007669"/>
    <property type="project" value="InterPro"/>
</dbReference>
<dbReference type="EMBL" id="GGEC01011139">
    <property type="protein sequence ID" value="MBW91622.1"/>
    <property type="molecule type" value="Transcribed_RNA"/>
</dbReference>
<dbReference type="InterPro" id="IPR032867">
    <property type="entry name" value="DYW_dom"/>
</dbReference>
<feature type="repeat" description="PPR" evidence="3">
    <location>
        <begin position="44"/>
        <end position="74"/>
    </location>
</feature>
<evidence type="ECO:0000259" key="4">
    <source>
        <dbReference type="Pfam" id="PF14432"/>
    </source>
</evidence>
<dbReference type="InterPro" id="IPR046960">
    <property type="entry name" value="PPR_At4g14850-like_plant"/>
</dbReference>
<evidence type="ECO:0000256" key="2">
    <source>
        <dbReference type="ARBA" id="ARBA00022737"/>
    </source>
</evidence>
<dbReference type="AlphaFoldDB" id="A0A2P2JDS2"/>
<dbReference type="InterPro" id="IPR002885">
    <property type="entry name" value="PPR_rpt"/>
</dbReference>
<dbReference type="Pfam" id="PF14432">
    <property type="entry name" value="DYW_deaminase"/>
    <property type="match status" value="1"/>
</dbReference>
<dbReference type="Pfam" id="PF20431">
    <property type="entry name" value="E_motif"/>
    <property type="match status" value="1"/>
</dbReference>
<dbReference type="FunFam" id="1.25.40.10:FF:000366">
    <property type="entry name" value="Pentatricopeptide (PPR) repeat-containing protein"/>
    <property type="match status" value="1"/>
</dbReference>
<proteinExistence type="inferred from homology"/>
<evidence type="ECO:0000256" key="1">
    <source>
        <dbReference type="ARBA" id="ARBA00006643"/>
    </source>
</evidence>
<dbReference type="GO" id="GO:0003723">
    <property type="term" value="F:RNA binding"/>
    <property type="evidence" value="ECO:0007669"/>
    <property type="project" value="InterPro"/>
</dbReference>
<sequence length="382" mass="43262">MLECQLQVTEVTYSSALRACASLAAMDSGTQIHSLLSKTIYDKNIVVCNALIDMYAKCGGIKDARLVFDRLQERNEVSWNAMISGYSTHGLSGNAINIFEMMLDAEFKPNKLTFVGVLSACSNAGLLDRGQAYFKSMIQDYGIEPCAEHYTCMVWLLGRSGHLDKAIKLIEEIPFGPSIMAWRALLGACVIHNNIELGRISAEHILAIEPQDESAHVLLSNIYANARRWKHVASVRKGMKEKRVKKLPGLSWIENQGIFHYFTVGDASHPDRKLINAMLEWLNMKARRAGYAPHYDAVLHEVEKDEKQRRLWLHSERLALAFGLVRTPPKSHIRIIKNLRICLDCHAAIKIISKIVERGIIIRDMNRFHHFRDGVCSCGDYW</sequence>
<dbReference type="InterPro" id="IPR046848">
    <property type="entry name" value="E_motif"/>
</dbReference>
<dbReference type="Pfam" id="PF01535">
    <property type="entry name" value="PPR"/>
    <property type="match status" value="1"/>
</dbReference>
<dbReference type="FunFam" id="1.25.40.10:FF:000031">
    <property type="entry name" value="Pentatricopeptide repeat-containing protein mitochondrial"/>
    <property type="match status" value="1"/>
</dbReference>
<dbReference type="GO" id="GO:0009451">
    <property type="term" value="P:RNA modification"/>
    <property type="evidence" value="ECO:0007669"/>
    <property type="project" value="InterPro"/>
</dbReference>
<feature type="repeat" description="PPR" evidence="3">
    <location>
        <begin position="75"/>
        <end position="109"/>
    </location>
</feature>
<name>A0A2P2JDS2_RHIMU</name>
<dbReference type="PROSITE" id="PS51375">
    <property type="entry name" value="PPR"/>
    <property type="match status" value="2"/>
</dbReference>
<dbReference type="Gene3D" id="1.25.40.10">
    <property type="entry name" value="Tetratricopeptide repeat domain"/>
    <property type="match status" value="2"/>
</dbReference>
<dbReference type="Pfam" id="PF13041">
    <property type="entry name" value="PPR_2"/>
    <property type="match status" value="1"/>
</dbReference>
<dbReference type="NCBIfam" id="TIGR00756">
    <property type="entry name" value="PPR"/>
    <property type="match status" value="2"/>
</dbReference>
<dbReference type="PANTHER" id="PTHR47926">
    <property type="entry name" value="PENTATRICOPEPTIDE REPEAT-CONTAINING PROTEIN"/>
    <property type="match status" value="1"/>
</dbReference>
<protein>
    <recommendedName>
        <fullName evidence="4">DYW domain-containing protein</fullName>
    </recommendedName>
</protein>
<reference evidence="5" key="1">
    <citation type="submission" date="2018-02" db="EMBL/GenBank/DDBJ databases">
        <title>Rhizophora mucronata_Transcriptome.</title>
        <authorList>
            <person name="Meera S.P."/>
            <person name="Sreeshan A."/>
            <person name="Augustine A."/>
        </authorList>
    </citation>
    <scope>NUCLEOTIDE SEQUENCE</scope>
    <source>
        <tissue evidence="5">Leaf</tissue>
    </source>
</reference>
<comment type="similarity">
    <text evidence="1">Belongs to the PPR family. PCMP-H subfamily.</text>
</comment>
<dbReference type="InterPro" id="IPR011990">
    <property type="entry name" value="TPR-like_helical_dom_sf"/>
</dbReference>
<accession>A0A2P2JDS2</accession>
<organism evidence="5">
    <name type="scientific">Rhizophora mucronata</name>
    <name type="common">Asiatic mangrove</name>
    <dbReference type="NCBI Taxonomy" id="61149"/>
    <lineage>
        <taxon>Eukaryota</taxon>
        <taxon>Viridiplantae</taxon>
        <taxon>Streptophyta</taxon>
        <taxon>Embryophyta</taxon>
        <taxon>Tracheophyta</taxon>
        <taxon>Spermatophyta</taxon>
        <taxon>Magnoliopsida</taxon>
        <taxon>eudicotyledons</taxon>
        <taxon>Gunneridae</taxon>
        <taxon>Pentapetalae</taxon>
        <taxon>rosids</taxon>
        <taxon>fabids</taxon>
        <taxon>Malpighiales</taxon>
        <taxon>Rhizophoraceae</taxon>
        <taxon>Rhizophora</taxon>
    </lineage>
</organism>